<dbReference type="Proteomes" id="UP000018208">
    <property type="component" value="Unassembled WGS sequence"/>
</dbReference>
<keyword evidence="1 2" id="KW-0812">Transmembrane</keyword>
<evidence type="ECO:0000313" key="2">
    <source>
        <dbReference type="EMBL" id="EST47867.1"/>
    </source>
</evidence>
<dbReference type="EMBL" id="AUWU02000004">
    <property type="protein sequence ID" value="KAH0574259.1"/>
    <property type="molecule type" value="Genomic_DNA"/>
</dbReference>
<organism evidence="2">
    <name type="scientific">Spironucleus salmonicida</name>
    <dbReference type="NCBI Taxonomy" id="348837"/>
    <lineage>
        <taxon>Eukaryota</taxon>
        <taxon>Metamonada</taxon>
        <taxon>Diplomonadida</taxon>
        <taxon>Hexamitidae</taxon>
        <taxon>Hexamitinae</taxon>
        <taxon>Spironucleus</taxon>
    </lineage>
</organism>
<evidence type="ECO:0000313" key="3">
    <source>
        <dbReference type="EMBL" id="KAH0574259.1"/>
    </source>
</evidence>
<feature type="transmembrane region" description="Helical" evidence="1">
    <location>
        <begin position="348"/>
        <end position="366"/>
    </location>
</feature>
<accession>V6LT92</accession>
<keyword evidence="4" id="KW-1185">Reference proteome</keyword>
<feature type="transmembrane region" description="Helical" evidence="1">
    <location>
        <begin position="163"/>
        <end position="184"/>
    </location>
</feature>
<dbReference type="EMBL" id="KI546032">
    <property type="protein sequence ID" value="EST47867.1"/>
    <property type="molecule type" value="Genomic_DNA"/>
</dbReference>
<feature type="transmembrane region" description="Helical" evidence="1">
    <location>
        <begin position="277"/>
        <end position="298"/>
    </location>
</feature>
<keyword evidence="1" id="KW-0472">Membrane</keyword>
<gene>
    <name evidence="2" type="ORF">SS50377_12058</name>
    <name evidence="3" type="ORF">SS50377_24210</name>
</gene>
<keyword evidence="1" id="KW-1133">Transmembrane helix</keyword>
<reference evidence="3" key="2">
    <citation type="submission" date="2020-12" db="EMBL/GenBank/DDBJ databases">
        <title>New Spironucleus salmonicida genome in near-complete chromosomes.</title>
        <authorList>
            <person name="Xu F."/>
            <person name="Kurt Z."/>
            <person name="Jimenez-Gonzalez A."/>
            <person name="Astvaldsson A."/>
            <person name="Andersson J.O."/>
            <person name="Svard S.G."/>
        </authorList>
    </citation>
    <scope>NUCLEOTIDE SEQUENCE</scope>
    <source>
        <strain evidence="3">ATCC 50377</strain>
    </source>
</reference>
<name>V6LT92_9EUKA</name>
<sequence length="374" mass="42721">MLQIFLTVCSVHNKNVNPAYLVLSCTRTPASKIYVMPNQVLNSVLITTNAYQDHQLEIIVNYAPQVQKVNATAKEVKTVKPVENYLEPMLAIYTVLNSMRAHFSVIKLQAPQKIFVTLIICQHAVLTMKYAWEALETLISLVTRQLSENNVIVIRNNSQTACFAMLISVIFVFLVIIYTMVNVLQTYVMQQIHVLQISTVILEKNYARYVQHQLIPNAIVVKQKISRPVQILMIVVIRVWMNSYPQMGFVNLNIVVKLHQTPLQINFMIQKPKNAIYVVKSILYAIVELLQIVFHVIAQELARTVFLDTGQMIKIHVQPLFARQISHQVNTVADQMRYKHAHPQTPNAIVAVHIIVKAAMLIIHVVNSVQMEQQ</sequence>
<evidence type="ECO:0000313" key="4">
    <source>
        <dbReference type="Proteomes" id="UP000018208"/>
    </source>
</evidence>
<protein>
    <submittedName>
        <fullName evidence="2">Transmembrane domain-containing protein</fullName>
    </submittedName>
</protein>
<evidence type="ECO:0000256" key="1">
    <source>
        <dbReference type="SAM" id="Phobius"/>
    </source>
</evidence>
<reference evidence="2 3" key="1">
    <citation type="journal article" date="2014" name="PLoS Genet.">
        <title>The Genome of Spironucleus salmonicida Highlights a Fish Pathogen Adapted to Fluctuating Environments.</title>
        <authorList>
            <person name="Xu F."/>
            <person name="Jerlstrom-Hultqvist J."/>
            <person name="Einarsson E."/>
            <person name="Astvaldsson A."/>
            <person name="Svard S.G."/>
            <person name="Andersson J.O."/>
        </authorList>
    </citation>
    <scope>NUCLEOTIDE SEQUENCE</scope>
    <source>
        <strain evidence="3">ATCC 50377</strain>
    </source>
</reference>
<dbReference type="VEuPathDB" id="GiardiaDB:SS50377_24210"/>
<proteinExistence type="predicted"/>
<dbReference type="AlphaFoldDB" id="V6LT92"/>